<comment type="caution">
    <text evidence="4">The sequence shown here is derived from an EMBL/GenBank/DDBJ whole genome shotgun (WGS) entry which is preliminary data.</text>
</comment>
<proteinExistence type="predicted"/>
<evidence type="ECO:0000313" key="5">
    <source>
        <dbReference type="Proteomes" id="UP001595973"/>
    </source>
</evidence>
<dbReference type="PROSITE" id="PS50977">
    <property type="entry name" value="HTH_TETR_2"/>
    <property type="match status" value="1"/>
</dbReference>
<dbReference type="Pfam" id="PF00440">
    <property type="entry name" value="TetR_N"/>
    <property type="match status" value="1"/>
</dbReference>
<evidence type="ECO:0000313" key="4">
    <source>
        <dbReference type="EMBL" id="MFC4671348.1"/>
    </source>
</evidence>
<dbReference type="InterPro" id="IPR009057">
    <property type="entry name" value="Homeodomain-like_sf"/>
</dbReference>
<sequence>MTTRDSSAEKKPQILAAAATLVSTRGLQALSFENVANEAGLSRQLVRYYYADVDALIVELCDYLANTYREILLSGIVQVGKVERLDFFLDFFFDLAAGHPMPGNLEAYDALIAYSVGSERLRNRMCDQYRTLGHVVVHELAIAHPELGVTACEELSFIFVSMMHAHWSFVASLGYSREHGRLARKAIDRLIRSYLDEAPVAPVMEKPWARNK</sequence>
<evidence type="ECO:0000259" key="3">
    <source>
        <dbReference type="PROSITE" id="PS50977"/>
    </source>
</evidence>
<dbReference type="InterPro" id="IPR001647">
    <property type="entry name" value="HTH_TetR"/>
</dbReference>
<dbReference type="Proteomes" id="UP001595973">
    <property type="component" value="Unassembled WGS sequence"/>
</dbReference>
<feature type="DNA-binding region" description="H-T-H motif" evidence="2">
    <location>
        <begin position="31"/>
        <end position="50"/>
    </location>
</feature>
<organism evidence="4 5">
    <name type="scientific">Seohaeicola nanhaiensis</name>
    <dbReference type="NCBI Taxonomy" id="1387282"/>
    <lineage>
        <taxon>Bacteria</taxon>
        <taxon>Pseudomonadati</taxon>
        <taxon>Pseudomonadota</taxon>
        <taxon>Alphaproteobacteria</taxon>
        <taxon>Rhodobacterales</taxon>
        <taxon>Roseobacteraceae</taxon>
        <taxon>Seohaeicola</taxon>
    </lineage>
</organism>
<dbReference type="RefSeq" id="WP_380721794.1">
    <property type="nucleotide sequence ID" value="NZ_JBHSGI010000033.1"/>
</dbReference>
<dbReference type="Gene3D" id="1.10.357.10">
    <property type="entry name" value="Tetracycline Repressor, domain 2"/>
    <property type="match status" value="1"/>
</dbReference>
<evidence type="ECO:0000256" key="2">
    <source>
        <dbReference type="PROSITE-ProRule" id="PRU00335"/>
    </source>
</evidence>
<keyword evidence="1 2" id="KW-0238">DNA-binding</keyword>
<keyword evidence="5" id="KW-1185">Reference proteome</keyword>
<name>A0ABV9KN01_9RHOB</name>
<dbReference type="SUPFAM" id="SSF46689">
    <property type="entry name" value="Homeodomain-like"/>
    <property type="match status" value="1"/>
</dbReference>
<reference evidence="5" key="1">
    <citation type="journal article" date="2019" name="Int. J. Syst. Evol. Microbiol.">
        <title>The Global Catalogue of Microorganisms (GCM) 10K type strain sequencing project: providing services to taxonomists for standard genome sequencing and annotation.</title>
        <authorList>
            <consortium name="The Broad Institute Genomics Platform"/>
            <consortium name="The Broad Institute Genome Sequencing Center for Infectious Disease"/>
            <person name="Wu L."/>
            <person name="Ma J."/>
        </authorList>
    </citation>
    <scope>NUCLEOTIDE SEQUENCE [LARGE SCALE GENOMIC DNA]</scope>
    <source>
        <strain evidence="5">CGMCC 4.7283</strain>
    </source>
</reference>
<dbReference type="EMBL" id="JBHSGI010000033">
    <property type="protein sequence ID" value="MFC4671348.1"/>
    <property type="molecule type" value="Genomic_DNA"/>
</dbReference>
<accession>A0ABV9KN01</accession>
<protein>
    <submittedName>
        <fullName evidence="4">TetR/AcrR family transcriptional regulator</fullName>
    </submittedName>
</protein>
<feature type="domain" description="HTH tetR-type" evidence="3">
    <location>
        <begin position="8"/>
        <end position="68"/>
    </location>
</feature>
<gene>
    <name evidence="4" type="ORF">ACFO5X_22540</name>
</gene>
<evidence type="ECO:0000256" key="1">
    <source>
        <dbReference type="ARBA" id="ARBA00023125"/>
    </source>
</evidence>